<dbReference type="SUPFAM" id="SSF53474">
    <property type="entry name" value="alpha/beta-Hydrolases"/>
    <property type="match status" value="1"/>
</dbReference>
<dbReference type="Pfam" id="PF12697">
    <property type="entry name" value="Abhydrolase_6"/>
    <property type="match status" value="1"/>
</dbReference>
<dbReference type="PRINTS" id="PR00111">
    <property type="entry name" value="ABHYDROLASE"/>
</dbReference>
<dbReference type="GO" id="GO:0016787">
    <property type="term" value="F:hydrolase activity"/>
    <property type="evidence" value="ECO:0007669"/>
    <property type="project" value="UniProtKB-KW"/>
</dbReference>
<dbReference type="GO" id="GO:0016747">
    <property type="term" value="F:acyltransferase activity, transferring groups other than amino-acyl groups"/>
    <property type="evidence" value="ECO:0007669"/>
    <property type="project" value="InterPro"/>
</dbReference>
<dbReference type="EMBL" id="CP016282">
    <property type="protein sequence ID" value="ANP74320.1"/>
    <property type="molecule type" value="Genomic_DNA"/>
</dbReference>
<dbReference type="InterPro" id="IPR052564">
    <property type="entry name" value="N-acetyltrans/Recomb-assoc"/>
</dbReference>
<dbReference type="InterPro" id="IPR016181">
    <property type="entry name" value="Acyl_CoA_acyltransferase"/>
</dbReference>
<dbReference type="InterPro" id="IPR000073">
    <property type="entry name" value="AB_hydrolase_1"/>
</dbReference>
<dbReference type="Pfam" id="PF13673">
    <property type="entry name" value="Acetyltransf_10"/>
    <property type="match status" value="1"/>
</dbReference>
<protein>
    <submittedName>
        <fullName evidence="2">Alpha/beta hydrolase</fullName>
    </submittedName>
</protein>
<dbReference type="CDD" id="cd04301">
    <property type="entry name" value="NAT_SF"/>
    <property type="match status" value="1"/>
</dbReference>
<feature type="domain" description="N-acetyltransferase" evidence="1">
    <location>
        <begin position="195"/>
        <end position="349"/>
    </location>
</feature>
<dbReference type="SUPFAM" id="SSF55729">
    <property type="entry name" value="Acyl-CoA N-acyltransferases (Nat)"/>
    <property type="match status" value="1"/>
</dbReference>
<gene>
    <name evidence="2" type="ORF">PA27867_3392</name>
</gene>
<dbReference type="PATRIC" id="fig|670052.7.peg.3491"/>
<evidence type="ECO:0000313" key="3">
    <source>
        <dbReference type="Proteomes" id="UP000092582"/>
    </source>
</evidence>
<evidence type="ECO:0000313" key="2">
    <source>
        <dbReference type="EMBL" id="ANP74320.1"/>
    </source>
</evidence>
<sequence>MADVIHLLESVVGEPVALVGQSLGGHTALLVASARPDLVDRLVLLEAGVGGDGTAESRAGMRQFFDSWPTPFADRSEAELFLGDSALSRAWIDDLERRPDGLWRRFDADIMIATIEPVDARARWDEWTTVAVPTLAVFGRDGMFDTVAKHEFLRRGRRVQHVDLAAGGHDAHLEAHDLWVAALTAFLDGPAGSSATVRPYESADAAGTLAVFLDAVTVTAAGDYSPDQIAAWSAPQERDVAEWDLVRSRLGTVVATVDGEVAGFSDVDDQGYIDMMFVASRFGRRGVAGALLREVERRAGELTVPALWTNASITARPFFERHGFVVVSEQHPVIRGALMRNCRMRKELAV</sequence>
<dbReference type="STRING" id="670052.PA27867_3392"/>
<dbReference type="Gene3D" id="3.40.630.30">
    <property type="match status" value="1"/>
</dbReference>
<dbReference type="InterPro" id="IPR000182">
    <property type="entry name" value="GNAT_dom"/>
</dbReference>
<keyword evidence="2" id="KW-0378">Hydrolase</keyword>
<dbReference type="PANTHER" id="PTHR43451:SF1">
    <property type="entry name" value="ACETYLTRANSFERASE"/>
    <property type="match status" value="1"/>
</dbReference>
<evidence type="ECO:0000259" key="1">
    <source>
        <dbReference type="PROSITE" id="PS51186"/>
    </source>
</evidence>
<dbReference type="PROSITE" id="PS51186">
    <property type="entry name" value="GNAT"/>
    <property type="match status" value="1"/>
</dbReference>
<dbReference type="KEGG" id="cart:PA27867_3392"/>
<name>A0A1B1BNV3_9MICO</name>
<dbReference type="Gene3D" id="3.40.50.1820">
    <property type="entry name" value="alpha/beta hydrolase"/>
    <property type="match status" value="1"/>
</dbReference>
<keyword evidence="3" id="KW-1185">Reference proteome</keyword>
<organism evidence="2 3">
    <name type="scientific">Cryobacterium arcticum</name>
    <dbReference type="NCBI Taxonomy" id="670052"/>
    <lineage>
        <taxon>Bacteria</taxon>
        <taxon>Bacillati</taxon>
        <taxon>Actinomycetota</taxon>
        <taxon>Actinomycetes</taxon>
        <taxon>Micrococcales</taxon>
        <taxon>Microbacteriaceae</taxon>
        <taxon>Cryobacterium</taxon>
    </lineage>
</organism>
<dbReference type="AlphaFoldDB" id="A0A1B1BNV3"/>
<accession>A0A1B1BNV3</accession>
<dbReference type="InterPro" id="IPR029058">
    <property type="entry name" value="AB_hydrolase_fold"/>
</dbReference>
<proteinExistence type="predicted"/>
<reference evidence="2 3" key="1">
    <citation type="submission" date="2016-06" db="EMBL/GenBank/DDBJ databases">
        <title>Genome sequencing of Cryobacterium arcticum PAMC 27867.</title>
        <authorList>
            <person name="Lee J."/>
            <person name="Kim O.-S."/>
        </authorList>
    </citation>
    <scope>NUCLEOTIDE SEQUENCE [LARGE SCALE GENOMIC DNA]</scope>
    <source>
        <strain evidence="2 3">PAMC 27867</strain>
    </source>
</reference>
<dbReference type="Proteomes" id="UP000092582">
    <property type="component" value="Chromosome 1"/>
</dbReference>
<dbReference type="PANTHER" id="PTHR43451">
    <property type="entry name" value="ACETYLTRANSFERASE (GNAT) FAMILY PROTEIN"/>
    <property type="match status" value="1"/>
</dbReference>